<accession>A0A5N6PU49</accession>
<comment type="caution">
    <text evidence="1">The sequence shown here is derived from an EMBL/GenBank/DDBJ whole genome shotgun (WGS) entry which is preliminary data.</text>
</comment>
<proteinExistence type="predicted"/>
<dbReference type="AlphaFoldDB" id="A0A5N6PU49"/>
<gene>
    <name evidence="1" type="ORF">E3N88_04347</name>
</gene>
<sequence>MSPSSKSCQTSEDLSSLEKCLVSQFFSSIPTFPINPQDRNEHVSISTSPIIDNAPVDTSVKAPVDTCENSLGPTENSYSFDVASINNCLDIIPFSINHPLEQILSHPEKSRPFRGASGGRLSGSQSPLVNMCYIICGFATEANMLPPAISIQDMANVVWSIMHCSDLQSGWPYGSQQWGLSGPNSTIQNYHAERNALLTVRGVFNEDLSVCG</sequence>
<reference evidence="1 2" key="1">
    <citation type="submission" date="2019-05" db="EMBL/GenBank/DDBJ databases">
        <title>Mikania micrantha, genome provides insights into the molecular mechanism of rapid growth.</title>
        <authorList>
            <person name="Liu B."/>
        </authorList>
    </citation>
    <scope>NUCLEOTIDE SEQUENCE [LARGE SCALE GENOMIC DNA]</scope>
    <source>
        <strain evidence="1">NLD-2019</strain>
        <tissue evidence="1">Leaf</tissue>
    </source>
</reference>
<dbReference type="Proteomes" id="UP000326396">
    <property type="component" value="Linkage Group LG10"/>
</dbReference>
<keyword evidence="2" id="KW-1185">Reference proteome</keyword>
<evidence type="ECO:0000313" key="2">
    <source>
        <dbReference type="Proteomes" id="UP000326396"/>
    </source>
</evidence>
<organism evidence="1 2">
    <name type="scientific">Mikania micrantha</name>
    <name type="common">bitter vine</name>
    <dbReference type="NCBI Taxonomy" id="192012"/>
    <lineage>
        <taxon>Eukaryota</taxon>
        <taxon>Viridiplantae</taxon>
        <taxon>Streptophyta</taxon>
        <taxon>Embryophyta</taxon>
        <taxon>Tracheophyta</taxon>
        <taxon>Spermatophyta</taxon>
        <taxon>Magnoliopsida</taxon>
        <taxon>eudicotyledons</taxon>
        <taxon>Gunneridae</taxon>
        <taxon>Pentapetalae</taxon>
        <taxon>asterids</taxon>
        <taxon>campanulids</taxon>
        <taxon>Asterales</taxon>
        <taxon>Asteraceae</taxon>
        <taxon>Asteroideae</taxon>
        <taxon>Heliantheae alliance</taxon>
        <taxon>Eupatorieae</taxon>
        <taxon>Mikania</taxon>
    </lineage>
</organism>
<dbReference type="EMBL" id="SZYD01000002">
    <property type="protein sequence ID" value="KAD7117079.1"/>
    <property type="molecule type" value="Genomic_DNA"/>
</dbReference>
<name>A0A5N6PU49_9ASTR</name>
<evidence type="ECO:0000313" key="1">
    <source>
        <dbReference type="EMBL" id="KAD7117079.1"/>
    </source>
</evidence>
<protein>
    <submittedName>
        <fullName evidence="1">Uncharacterized protein</fullName>
    </submittedName>
</protein>